<accession>A0A5P0JGF1</accession>
<evidence type="ECO:0000313" key="2">
    <source>
        <dbReference type="Proteomes" id="UP000359125"/>
    </source>
</evidence>
<gene>
    <name evidence="1" type="ORF">EIZ93_27125</name>
</gene>
<dbReference type="AlphaFoldDB" id="A0A5P0JGF1"/>
<comment type="caution">
    <text evidence="1">The sequence shown here is derived from an EMBL/GenBank/DDBJ whole genome shotgun (WGS) entry which is preliminary data.</text>
</comment>
<evidence type="ECO:0000313" key="1">
    <source>
        <dbReference type="EMBL" id="MQK27808.1"/>
    </source>
</evidence>
<name>A0A5P0JGF1_ECOLX</name>
<proteinExistence type="predicted"/>
<dbReference type="Proteomes" id="UP000359125">
    <property type="component" value="Unassembled WGS sequence"/>
</dbReference>
<dbReference type="EMBL" id="RYCF01000315">
    <property type="protein sequence ID" value="MQK27808.1"/>
    <property type="molecule type" value="Genomic_DNA"/>
</dbReference>
<reference evidence="1 2" key="1">
    <citation type="journal article" date="2019" name="Environ. Health Perspect.">
        <title>Inter-host Transmission of Carbapenemase-Producing Escherichia coli among Humans and Backyard Animals.</title>
        <authorList>
            <person name="Li J."/>
            <person name="Bi Z."/>
            <person name="Ma S."/>
            <person name="Chen B."/>
            <person name="Cai C."/>
            <person name="He J."/>
            <person name="Schwarz S."/>
            <person name="Sun C."/>
            <person name="Zhou Y."/>
            <person name="Yin J."/>
            <person name="Hulth A."/>
            <person name="Wang Y."/>
            <person name="Shen Z."/>
            <person name="Wang S."/>
            <person name="Wu C."/>
            <person name="Nilsson L.E."/>
            <person name="Walsh T.R."/>
            <person name="Borjesson S."/>
            <person name="Shen J."/>
            <person name="Sun Q."/>
            <person name="Wang Y."/>
        </authorList>
    </citation>
    <scope>NUCLEOTIDE SEQUENCE [LARGE SCALE GENOMIC DNA]</scope>
    <source>
        <strain evidence="1 2">A016f</strain>
    </source>
</reference>
<sequence length="82" mass="9355">MSKINYHALLLQAFASKEEKVNRTIIVTTVISVPANAPHQDIDNFVESKFGQKNDMKPDNVCHGDVTEIISHHWEYGSHYMN</sequence>
<organism evidence="1 2">
    <name type="scientific">Escherichia coli</name>
    <dbReference type="NCBI Taxonomy" id="562"/>
    <lineage>
        <taxon>Bacteria</taxon>
        <taxon>Pseudomonadati</taxon>
        <taxon>Pseudomonadota</taxon>
        <taxon>Gammaproteobacteria</taxon>
        <taxon>Enterobacterales</taxon>
        <taxon>Enterobacteriaceae</taxon>
        <taxon>Escherichia</taxon>
    </lineage>
</organism>
<dbReference type="RefSeq" id="WP_152917777.1">
    <property type="nucleotide sequence ID" value="NZ_RYCF01000315.1"/>
</dbReference>
<protein>
    <submittedName>
        <fullName evidence="1">Uncharacterized protein</fullName>
    </submittedName>
</protein>